<comment type="caution">
    <text evidence="4">The sequence shown here is derived from an EMBL/GenBank/DDBJ whole genome shotgun (WGS) entry which is preliminary data.</text>
</comment>
<dbReference type="InterPro" id="IPR014905">
    <property type="entry name" value="HIRAN"/>
</dbReference>
<dbReference type="GO" id="GO:0003676">
    <property type="term" value="F:nucleic acid binding"/>
    <property type="evidence" value="ECO:0007669"/>
    <property type="project" value="InterPro"/>
</dbReference>
<reference evidence="4 5" key="1">
    <citation type="submission" date="2016-06" db="EMBL/GenBank/DDBJ databases">
        <title>Draft Genome Sequence of Tenacibaculum soleae UCD-KL19.</title>
        <authorList>
            <person name="Eisen J.A."/>
            <person name="Coil D.A."/>
            <person name="Lujan K.M."/>
        </authorList>
    </citation>
    <scope>NUCLEOTIDE SEQUENCE [LARGE SCALE GENOMIC DNA]</scope>
    <source>
        <strain evidence="4 5">UCD-KL19</strain>
    </source>
</reference>
<keyword evidence="2" id="KW-0378">Hydrolase</keyword>
<dbReference type="Proteomes" id="UP000093186">
    <property type="component" value="Unassembled WGS sequence"/>
</dbReference>
<dbReference type="STRING" id="447689.BA195_04040"/>
<dbReference type="SMART" id="SM00910">
    <property type="entry name" value="HIRAN"/>
    <property type="match status" value="1"/>
</dbReference>
<dbReference type="AlphaFoldDB" id="A0A1B9Y228"/>
<evidence type="ECO:0000256" key="1">
    <source>
        <dbReference type="ARBA" id="ARBA00022723"/>
    </source>
</evidence>
<evidence type="ECO:0000259" key="3">
    <source>
        <dbReference type="SMART" id="SM00910"/>
    </source>
</evidence>
<keyword evidence="1" id="KW-0479">Metal-binding</keyword>
<keyword evidence="5" id="KW-1185">Reference proteome</keyword>
<sequence length="108" mass="12421">MSDLKRVCFERFTIAGFSYYEGCIVFDKLTIGKKLHLKTEPHNTYDKNAVAIYYKKHKLGFIPRDKNTAIAKLLACGIHVFEARIQRIDASEHTENQIGVIVYVIKES</sequence>
<organism evidence="4 5">
    <name type="scientific">Tenacibaculum soleae</name>
    <dbReference type="NCBI Taxonomy" id="447689"/>
    <lineage>
        <taxon>Bacteria</taxon>
        <taxon>Pseudomonadati</taxon>
        <taxon>Bacteroidota</taxon>
        <taxon>Flavobacteriia</taxon>
        <taxon>Flavobacteriales</taxon>
        <taxon>Flavobacteriaceae</taxon>
        <taxon>Tenacibaculum</taxon>
    </lineage>
</organism>
<protein>
    <recommendedName>
        <fullName evidence="3">HIRAN domain-containing protein</fullName>
    </recommendedName>
</protein>
<dbReference type="GO" id="GO:0008270">
    <property type="term" value="F:zinc ion binding"/>
    <property type="evidence" value="ECO:0007669"/>
    <property type="project" value="InterPro"/>
</dbReference>
<evidence type="ECO:0000256" key="2">
    <source>
        <dbReference type="ARBA" id="ARBA00022801"/>
    </source>
</evidence>
<accession>A0A1B9Y228</accession>
<dbReference type="Gene3D" id="3.30.70.2330">
    <property type="match status" value="1"/>
</dbReference>
<name>A0A1B9Y228_9FLAO</name>
<dbReference type="GO" id="GO:0016818">
    <property type="term" value="F:hydrolase activity, acting on acid anhydrides, in phosphorus-containing anhydrides"/>
    <property type="evidence" value="ECO:0007669"/>
    <property type="project" value="InterPro"/>
</dbReference>
<dbReference type="Pfam" id="PF08797">
    <property type="entry name" value="HIRAN"/>
    <property type="match status" value="1"/>
</dbReference>
<dbReference type="OrthoDB" id="9812156at2"/>
<gene>
    <name evidence="4" type="ORF">BA195_04040</name>
</gene>
<evidence type="ECO:0000313" key="4">
    <source>
        <dbReference type="EMBL" id="OCK43875.1"/>
    </source>
</evidence>
<evidence type="ECO:0000313" key="5">
    <source>
        <dbReference type="Proteomes" id="UP000093186"/>
    </source>
</evidence>
<feature type="domain" description="HIRAN" evidence="3">
    <location>
        <begin position="9"/>
        <end position="104"/>
    </location>
</feature>
<dbReference type="EMBL" id="MAKX01000001">
    <property type="protein sequence ID" value="OCK43875.1"/>
    <property type="molecule type" value="Genomic_DNA"/>
</dbReference>
<dbReference type="RefSeq" id="WP_068702695.1">
    <property type="nucleotide sequence ID" value="NZ_MAKX01000001.1"/>
</dbReference>
<proteinExistence type="predicted"/>